<proteinExistence type="predicted"/>
<name>A0A6I0K6J5_BACUN</name>
<feature type="non-terminal residue" evidence="1">
    <location>
        <position position="64"/>
    </location>
</feature>
<accession>A0A6I0K6J5</accession>
<evidence type="ECO:0000313" key="1">
    <source>
        <dbReference type="EMBL" id="KAB4156851.1"/>
    </source>
</evidence>
<dbReference type="Proteomes" id="UP000433928">
    <property type="component" value="Unassembled WGS sequence"/>
</dbReference>
<organism evidence="1 2">
    <name type="scientific">Bacteroides uniformis</name>
    <dbReference type="NCBI Taxonomy" id="820"/>
    <lineage>
        <taxon>Bacteria</taxon>
        <taxon>Pseudomonadati</taxon>
        <taxon>Bacteroidota</taxon>
        <taxon>Bacteroidia</taxon>
        <taxon>Bacteroidales</taxon>
        <taxon>Bacteroidaceae</taxon>
        <taxon>Bacteroides</taxon>
    </lineage>
</organism>
<reference evidence="1 2" key="1">
    <citation type="journal article" date="2019" name="Nat. Med.">
        <title>A library of human gut bacterial isolates paired with longitudinal multiomics data enables mechanistic microbiome research.</title>
        <authorList>
            <person name="Poyet M."/>
            <person name="Groussin M."/>
            <person name="Gibbons S.M."/>
            <person name="Avila-Pacheco J."/>
            <person name="Jiang X."/>
            <person name="Kearney S.M."/>
            <person name="Perrotta A.R."/>
            <person name="Berdy B."/>
            <person name="Zhao S."/>
            <person name="Lieberman T.D."/>
            <person name="Swanson P.K."/>
            <person name="Smith M."/>
            <person name="Roesemann S."/>
            <person name="Alexander J.E."/>
            <person name="Rich S.A."/>
            <person name="Livny J."/>
            <person name="Vlamakis H."/>
            <person name="Clish C."/>
            <person name="Bullock K."/>
            <person name="Deik A."/>
            <person name="Scott J."/>
            <person name="Pierce K.A."/>
            <person name="Xavier R.J."/>
            <person name="Alm E.J."/>
        </authorList>
    </citation>
    <scope>NUCLEOTIDE SEQUENCE [LARGE SCALE GENOMIC DNA]</scope>
    <source>
        <strain evidence="1 2">BIOML-A27</strain>
    </source>
</reference>
<comment type="caution">
    <text evidence="1">The sequence shown here is derived from an EMBL/GenBank/DDBJ whole genome shotgun (WGS) entry which is preliminary data.</text>
</comment>
<evidence type="ECO:0000313" key="2">
    <source>
        <dbReference type="Proteomes" id="UP000433928"/>
    </source>
</evidence>
<sequence length="64" mass="7512">MHYLNAYLCSIEFNEIQNPMKRVLFILFCFTTLVQAQIPTNKREVMQQFLSGTLDESYVPAAFF</sequence>
<gene>
    <name evidence="1" type="ORF">GAQ59_24485</name>
</gene>
<protein>
    <submittedName>
        <fullName evidence="1">Uncharacterized protein</fullName>
    </submittedName>
</protein>
<dbReference type="AlphaFoldDB" id="A0A6I0K6J5"/>
<dbReference type="EMBL" id="WCUG01000283">
    <property type="protein sequence ID" value="KAB4156851.1"/>
    <property type="molecule type" value="Genomic_DNA"/>
</dbReference>